<evidence type="ECO:0000259" key="2">
    <source>
        <dbReference type="PROSITE" id="PS51192"/>
    </source>
</evidence>
<organism evidence="4 5">
    <name type="scientific">Roseburia inulinivorans</name>
    <dbReference type="NCBI Taxonomy" id="360807"/>
    <lineage>
        <taxon>Bacteria</taxon>
        <taxon>Bacillati</taxon>
        <taxon>Bacillota</taxon>
        <taxon>Clostridia</taxon>
        <taxon>Lachnospirales</taxon>
        <taxon>Lachnospiraceae</taxon>
        <taxon>Roseburia</taxon>
    </lineage>
</organism>
<dbReference type="Gene3D" id="3.40.50.10810">
    <property type="entry name" value="Tandem AAA-ATPase domain"/>
    <property type="match status" value="1"/>
</dbReference>
<dbReference type="Pfam" id="PF00271">
    <property type="entry name" value="Helicase_C"/>
    <property type="match status" value="1"/>
</dbReference>
<name>A0A0M6WJ41_9FIRM</name>
<keyword evidence="5" id="KW-1185">Reference proteome</keyword>
<feature type="domain" description="Helicase C-terminal" evidence="3">
    <location>
        <begin position="563"/>
        <end position="716"/>
    </location>
</feature>
<dbReference type="PANTHER" id="PTHR10799">
    <property type="entry name" value="SNF2/RAD54 HELICASE FAMILY"/>
    <property type="match status" value="1"/>
</dbReference>
<reference evidence="5" key="1">
    <citation type="submission" date="2015-05" db="EMBL/GenBank/DDBJ databases">
        <authorList>
            <consortium name="Pathogen Informatics"/>
        </authorList>
    </citation>
    <scope>NUCLEOTIDE SEQUENCE [LARGE SCALE GENOMIC DNA]</scope>
    <source>
        <strain evidence="5">L1-83</strain>
    </source>
</reference>
<dbReference type="SMART" id="SM00487">
    <property type="entry name" value="DEXDc"/>
    <property type="match status" value="1"/>
</dbReference>
<sequence>MERGMYIRCPIAEFDDPRNFIVGRIIQVDDFTENVTVAFLDPFGFRNYYENIPEKAELPYDYVKRCTLHRESYVIYRGNRYKILSALKEDEWYYYYLKEEFTDKVIKVREDVIDAPFNCGRISPAEQLRSYEFQNPAWYFGRNVVSKTVKVLDNSVFGFKELAGCKIFLKEHQLRTIMRCLQEKNCRVMLADEVGMGKTIEAASVLKVYTLHNSNKRVLIAVPRPLVAQWRAELLIKFEITPGNNVNDNYVELIAEEDIEKYINSRWDFVIADEAHKLLTNKRLYTYFHSLSKRSENILLLSATPVQQKKEAYLALLQLIMPDKYDHFSIEDFQTLVEKQKNITKSTYLVLQDFDDYIDNIADTLEDGENPLENDDCTDLFDDIQNGLRRISRLIEDEGFDKVLSEINLESEDYGQGAIQEALLYVCENYQLEKNIIRNRRRYMEEELPHRTVREIEYELNPDKNTYEHTTYEAIVDWISGQEISAQDFEIHYIPLLTAFFSSSWAFNKEIEQQRKSGLAINQDVEENAKEWQSAEEWMLEELDNVLAEPYNYSSRILSIVDFIDQEIYEEKVVVFTNYAETFEKYGQVLRAYFGEEKIALFNKNMNEEELELSIYRFQNDDECKILLCDETGGEGRNLQGADFVIHIDLPWDANAIEQRIGRLDRLGRPADKDVCSVVTYAKETLEEELYNFWNKGLNIFTQSLSGLEIIMNEINESIIHAVISDFRYGISNAINEIIESSQRMEKEVREEQHFDSAAFIYATLNQELKRLLHYYTSNENELFANTMMGWANLAGLKGQFNKNGVVRFNENSFSIKSAENSMLIPPNWMEYVNRASNAFSRRVRELYEERTGNKTSTGSREIVGTFNRELSIENDYLHFFAPGDEVFDCIVDNAMNSYKGTCTAFALEADFDWRGIVYTWNLYPNEQLLLENGIPLTAIRQYKSYVSADQVITPISTQKYEHVPTDKVLKLIDAVSRESTSDIRRYVVHLGRRSVKTDGLHIKERYGCSNIDWFRQTYPEDTWINFVSASMKIAKNQVKEKMKASSNLKQAAASIEQTLNAEVAQAKFFGVDAGEIEQKKQVYETVLEALRTTRVELEAAAFVMVRKTHD</sequence>
<dbReference type="EMBL" id="CVRS01000061">
    <property type="protein sequence ID" value="CRL35541.1"/>
    <property type="molecule type" value="Genomic_DNA"/>
</dbReference>
<dbReference type="GO" id="GO:0005524">
    <property type="term" value="F:ATP binding"/>
    <property type="evidence" value="ECO:0007669"/>
    <property type="project" value="InterPro"/>
</dbReference>
<dbReference type="RefSeq" id="WP_021922315.1">
    <property type="nucleotide sequence ID" value="NZ_CVRS01000061.1"/>
</dbReference>
<evidence type="ECO:0000259" key="3">
    <source>
        <dbReference type="PROSITE" id="PS51194"/>
    </source>
</evidence>
<dbReference type="Gene3D" id="3.40.50.300">
    <property type="entry name" value="P-loop containing nucleotide triphosphate hydrolases"/>
    <property type="match status" value="1"/>
</dbReference>
<dbReference type="Proteomes" id="UP000049828">
    <property type="component" value="Unassembled WGS sequence"/>
</dbReference>
<keyword evidence="1" id="KW-0378">Hydrolase</keyword>
<dbReference type="SUPFAM" id="SSF52540">
    <property type="entry name" value="P-loop containing nucleoside triphosphate hydrolases"/>
    <property type="match status" value="2"/>
</dbReference>
<dbReference type="InterPro" id="IPR001650">
    <property type="entry name" value="Helicase_C-like"/>
</dbReference>
<dbReference type="InterPro" id="IPR027417">
    <property type="entry name" value="P-loop_NTPase"/>
</dbReference>
<protein>
    <recommendedName>
        <fullName evidence="6">RNA polymerase-associated protein rapA</fullName>
    </recommendedName>
</protein>
<dbReference type="InterPro" id="IPR049730">
    <property type="entry name" value="SNF2/RAD54-like_C"/>
</dbReference>
<dbReference type="SMART" id="SM00490">
    <property type="entry name" value="HELICc"/>
    <property type="match status" value="1"/>
</dbReference>
<proteinExistence type="predicted"/>
<dbReference type="GO" id="GO:0016787">
    <property type="term" value="F:hydrolase activity"/>
    <property type="evidence" value="ECO:0007669"/>
    <property type="project" value="UniProtKB-KW"/>
</dbReference>
<gene>
    <name evidence="4" type="ORF">RIL183_17051</name>
</gene>
<dbReference type="InterPro" id="IPR000330">
    <property type="entry name" value="SNF2_N"/>
</dbReference>
<dbReference type="AlphaFoldDB" id="A0A0M6WJ41"/>
<dbReference type="Pfam" id="PF00176">
    <property type="entry name" value="SNF2-rel_dom"/>
    <property type="match status" value="2"/>
</dbReference>
<dbReference type="InterPro" id="IPR038718">
    <property type="entry name" value="SNF2-like_sf"/>
</dbReference>
<dbReference type="InterPro" id="IPR014001">
    <property type="entry name" value="Helicase_ATP-bd"/>
</dbReference>
<dbReference type="OrthoDB" id="9814088at2"/>
<evidence type="ECO:0000256" key="1">
    <source>
        <dbReference type="ARBA" id="ARBA00022801"/>
    </source>
</evidence>
<dbReference type="CDD" id="cd18793">
    <property type="entry name" value="SF2_C_SNF"/>
    <property type="match status" value="1"/>
</dbReference>
<dbReference type="PROSITE" id="PS51194">
    <property type="entry name" value="HELICASE_CTER"/>
    <property type="match status" value="1"/>
</dbReference>
<accession>A0A0M6WJ41</accession>
<feature type="domain" description="Helicase ATP-binding" evidence="2">
    <location>
        <begin position="179"/>
        <end position="323"/>
    </location>
</feature>
<evidence type="ECO:0000313" key="5">
    <source>
        <dbReference type="Proteomes" id="UP000049828"/>
    </source>
</evidence>
<evidence type="ECO:0000313" key="4">
    <source>
        <dbReference type="EMBL" id="CRL35541.1"/>
    </source>
</evidence>
<dbReference type="PROSITE" id="PS51192">
    <property type="entry name" value="HELICASE_ATP_BIND_1"/>
    <property type="match status" value="1"/>
</dbReference>
<evidence type="ECO:0008006" key="6">
    <source>
        <dbReference type="Google" id="ProtNLM"/>
    </source>
</evidence>